<sequence length="328" mass="34026">MPQPHPAAVTVRTPATSANLGPGFDALGLALELADEIEVRVRDDRGVTVAVEGQGADSLPLDDSHLVVRAMRAAFEAVGQTMPGVDLRCRNAIPHGRGLGSSASAIVAGVTAAAVLAGHGGDGTGRLDRDWIFQTAADIEGHPDNVAPCVYGGFTIAWRGAKAWRALTTPPSPRVRPVVCVPHQSLSTERARGLLPGTVPHADAAFSAGRAALLVAAVHEHPELLFEATEDRLHQSYRSEAMPASAALVESLRGDGLAAVISGAGPTVLVLGHDAGEGLPGAEGGRHGDPSQIETVMVDSIRRRAGTEWHIRPLAINLVGVRATSPRS</sequence>
<dbReference type="Proteomes" id="UP000265719">
    <property type="component" value="Chromosome"/>
</dbReference>
<keyword evidence="8 13" id="KW-0547">Nucleotide-binding</keyword>
<dbReference type="GO" id="GO:0005524">
    <property type="term" value="F:ATP binding"/>
    <property type="evidence" value="ECO:0007669"/>
    <property type="project" value="UniProtKB-UniRule"/>
</dbReference>
<evidence type="ECO:0000256" key="5">
    <source>
        <dbReference type="ARBA" id="ARBA00022605"/>
    </source>
</evidence>
<dbReference type="RefSeq" id="WP_084012671.1">
    <property type="nucleotide sequence ID" value="NZ_CP063196.1"/>
</dbReference>
<dbReference type="InterPro" id="IPR000870">
    <property type="entry name" value="Homoserine_kinase"/>
</dbReference>
<dbReference type="SUPFAM" id="SSF55060">
    <property type="entry name" value="GHMP Kinase, C-terminal domain"/>
    <property type="match status" value="1"/>
</dbReference>
<dbReference type="NCBIfam" id="TIGR00191">
    <property type="entry name" value="thrB"/>
    <property type="match status" value="1"/>
</dbReference>
<keyword evidence="10 13" id="KW-0067">ATP-binding</keyword>
<comment type="catalytic activity">
    <reaction evidence="11 13">
        <text>L-homoserine + ATP = O-phospho-L-homoserine + ADP + H(+)</text>
        <dbReference type="Rhea" id="RHEA:13985"/>
        <dbReference type="ChEBI" id="CHEBI:15378"/>
        <dbReference type="ChEBI" id="CHEBI:30616"/>
        <dbReference type="ChEBI" id="CHEBI:57476"/>
        <dbReference type="ChEBI" id="CHEBI:57590"/>
        <dbReference type="ChEBI" id="CHEBI:456216"/>
        <dbReference type="EC" id="2.7.1.39"/>
    </reaction>
</comment>
<dbReference type="EMBL" id="CP063196">
    <property type="protein sequence ID" value="UOE18149.1"/>
    <property type="molecule type" value="Genomic_DNA"/>
</dbReference>
<comment type="similarity">
    <text evidence="2 13">Belongs to the GHMP kinase family. Homoserine kinase subfamily.</text>
</comment>
<keyword evidence="17" id="KW-1185">Reference proteome</keyword>
<dbReference type="GO" id="GO:0005737">
    <property type="term" value="C:cytoplasm"/>
    <property type="evidence" value="ECO:0007669"/>
    <property type="project" value="UniProtKB-SubCell"/>
</dbReference>
<evidence type="ECO:0000256" key="10">
    <source>
        <dbReference type="ARBA" id="ARBA00022840"/>
    </source>
</evidence>
<evidence type="ECO:0000313" key="17">
    <source>
        <dbReference type="Proteomes" id="UP000265719"/>
    </source>
</evidence>
<dbReference type="GO" id="GO:0009088">
    <property type="term" value="P:threonine biosynthetic process"/>
    <property type="evidence" value="ECO:0007669"/>
    <property type="project" value="UniProtKB-UniRule"/>
</dbReference>
<comment type="subcellular location">
    <subcellularLocation>
        <location evidence="13">Cytoplasm</location>
    </subcellularLocation>
</comment>
<dbReference type="InterPro" id="IPR006203">
    <property type="entry name" value="GHMP_knse_ATP-bd_CS"/>
</dbReference>
<keyword evidence="7 13" id="KW-0791">Threonine biosynthesis</keyword>
<dbReference type="Gene3D" id="3.30.230.10">
    <property type="match status" value="1"/>
</dbReference>
<gene>
    <name evidence="13" type="primary">thrB</name>
    <name evidence="16" type="ORF">NI17_014980</name>
</gene>
<organism evidence="16 17">
    <name type="scientific">Thermobifida halotolerans</name>
    <dbReference type="NCBI Taxonomy" id="483545"/>
    <lineage>
        <taxon>Bacteria</taxon>
        <taxon>Bacillati</taxon>
        <taxon>Actinomycetota</taxon>
        <taxon>Actinomycetes</taxon>
        <taxon>Streptosporangiales</taxon>
        <taxon>Nocardiopsidaceae</taxon>
        <taxon>Thermobifida</taxon>
    </lineage>
</organism>
<dbReference type="PRINTS" id="PR00958">
    <property type="entry name" value="HOMSERKINASE"/>
</dbReference>
<dbReference type="Pfam" id="PF00288">
    <property type="entry name" value="GHMP_kinases_N"/>
    <property type="match status" value="1"/>
</dbReference>
<name>A0AA97M2F7_9ACTN</name>
<dbReference type="InterPro" id="IPR006204">
    <property type="entry name" value="GHMP_kinase_N_dom"/>
</dbReference>
<evidence type="ECO:0000259" key="14">
    <source>
        <dbReference type="Pfam" id="PF00288"/>
    </source>
</evidence>
<accession>A0AA97M2F7</accession>
<dbReference type="PANTHER" id="PTHR20861">
    <property type="entry name" value="HOMOSERINE/4-DIPHOSPHOCYTIDYL-2-C-METHYL-D-ERYTHRITOL KINASE"/>
    <property type="match status" value="1"/>
</dbReference>
<evidence type="ECO:0000256" key="3">
    <source>
        <dbReference type="ARBA" id="ARBA00012078"/>
    </source>
</evidence>
<dbReference type="PROSITE" id="PS00627">
    <property type="entry name" value="GHMP_KINASES_ATP"/>
    <property type="match status" value="1"/>
</dbReference>
<dbReference type="EC" id="2.7.1.39" evidence="3 13"/>
<dbReference type="PIRSF" id="PIRSF000676">
    <property type="entry name" value="Homoser_kin"/>
    <property type="match status" value="1"/>
</dbReference>
<comment type="pathway">
    <text evidence="1 13">Amino-acid biosynthesis; L-threonine biosynthesis; L-threonine from L-aspartate: step 4/5.</text>
</comment>
<dbReference type="InterPro" id="IPR013750">
    <property type="entry name" value="GHMP_kinase_C_dom"/>
</dbReference>
<evidence type="ECO:0000256" key="6">
    <source>
        <dbReference type="ARBA" id="ARBA00022679"/>
    </source>
</evidence>
<evidence type="ECO:0000256" key="13">
    <source>
        <dbReference type="HAMAP-Rule" id="MF_00384"/>
    </source>
</evidence>
<evidence type="ECO:0000256" key="7">
    <source>
        <dbReference type="ARBA" id="ARBA00022697"/>
    </source>
</evidence>
<feature type="binding site" evidence="13">
    <location>
        <begin position="94"/>
        <end position="104"/>
    </location>
    <ligand>
        <name>ATP</name>
        <dbReference type="ChEBI" id="CHEBI:30616"/>
    </ligand>
</feature>
<dbReference type="KEGG" id="thao:NI17_014980"/>
<evidence type="ECO:0000256" key="2">
    <source>
        <dbReference type="ARBA" id="ARBA00007370"/>
    </source>
</evidence>
<evidence type="ECO:0000256" key="4">
    <source>
        <dbReference type="ARBA" id="ARBA00017858"/>
    </source>
</evidence>
<keyword evidence="6 13" id="KW-0808">Transferase</keyword>
<dbReference type="PANTHER" id="PTHR20861:SF1">
    <property type="entry name" value="HOMOSERINE KINASE"/>
    <property type="match status" value="1"/>
</dbReference>
<evidence type="ECO:0000256" key="8">
    <source>
        <dbReference type="ARBA" id="ARBA00022741"/>
    </source>
</evidence>
<evidence type="ECO:0000259" key="15">
    <source>
        <dbReference type="Pfam" id="PF08544"/>
    </source>
</evidence>
<comment type="function">
    <text evidence="12 13">Catalyzes the ATP-dependent phosphorylation of L-homoserine to L-homoserine phosphate.</text>
</comment>
<evidence type="ECO:0000256" key="1">
    <source>
        <dbReference type="ARBA" id="ARBA00005015"/>
    </source>
</evidence>
<proteinExistence type="inferred from homology"/>
<keyword evidence="13" id="KW-0963">Cytoplasm</keyword>
<dbReference type="InterPro" id="IPR014721">
    <property type="entry name" value="Ribsml_uS5_D2-typ_fold_subgr"/>
</dbReference>
<reference evidence="16" key="1">
    <citation type="submission" date="2020-10" db="EMBL/GenBank/DDBJ databases">
        <title>De novo genome project of the cellulose decomposer Thermobifida halotolerans type strain.</title>
        <authorList>
            <person name="Nagy I."/>
            <person name="Horvath B."/>
            <person name="Kukolya J."/>
            <person name="Nagy I."/>
            <person name="Orsini M."/>
        </authorList>
    </citation>
    <scope>NUCLEOTIDE SEQUENCE</scope>
    <source>
        <strain evidence="16">DSM 44931</strain>
    </source>
</reference>
<feature type="domain" description="GHMP kinase N-terminal" evidence="14">
    <location>
        <begin position="66"/>
        <end position="153"/>
    </location>
</feature>
<evidence type="ECO:0000313" key="16">
    <source>
        <dbReference type="EMBL" id="UOE18149.1"/>
    </source>
</evidence>
<dbReference type="InterPro" id="IPR020568">
    <property type="entry name" value="Ribosomal_Su5_D2-typ_SF"/>
</dbReference>
<feature type="domain" description="GHMP kinase C-terminal" evidence="15">
    <location>
        <begin position="222"/>
        <end position="274"/>
    </location>
</feature>
<dbReference type="AlphaFoldDB" id="A0AA97M2F7"/>
<protein>
    <recommendedName>
        <fullName evidence="4 13">Homoserine kinase</fullName>
        <shortName evidence="13">HK</shortName>
        <shortName evidence="13">HSK</shortName>
        <ecNumber evidence="3 13">2.7.1.39</ecNumber>
    </recommendedName>
</protein>
<keyword evidence="5 13" id="KW-0028">Amino-acid biosynthesis</keyword>
<dbReference type="Gene3D" id="3.30.70.890">
    <property type="entry name" value="GHMP kinase, C-terminal domain"/>
    <property type="match status" value="1"/>
</dbReference>
<evidence type="ECO:0000256" key="9">
    <source>
        <dbReference type="ARBA" id="ARBA00022777"/>
    </source>
</evidence>
<dbReference type="HAMAP" id="MF_00384">
    <property type="entry name" value="Homoser_kinase"/>
    <property type="match status" value="1"/>
</dbReference>
<evidence type="ECO:0000256" key="12">
    <source>
        <dbReference type="ARBA" id="ARBA00049954"/>
    </source>
</evidence>
<dbReference type="GO" id="GO:0004413">
    <property type="term" value="F:homoserine kinase activity"/>
    <property type="evidence" value="ECO:0007669"/>
    <property type="project" value="UniProtKB-UniRule"/>
</dbReference>
<dbReference type="InterPro" id="IPR036554">
    <property type="entry name" value="GHMP_kinase_C_sf"/>
</dbReference>
<keyword evidence="9 13" id="KW-0418">Kinase</keyword>
<evidence type="ECO:0000256" key="11">
    <source>
        <dbReference type="ARBA" id="ARBA00049375"/>
    </source>
</evidence>
<dbReference type="Pfam" id="PF08544">
    <property type="entry name" value="GHMP_kinases_C"/>
    <property type="match status" value="1"/>
</dbReference>
<dbReference type="SUPFAM" id="SSF54211">
    <property type="entry name" value="Ribosomal protein S5 domain 2-like"/>
    <property type="match status" value="1"/>
</dbReference>